<protein>
    <recommendedName>
        <fullName evidence="5">PRA1 family protein</fullName>
    </recommendedName>
</protein>
<keyword evidence="4 5" id="KW-0472">Membrane</keyword>
<organism evidence="6 7">
    <name type="scientific">Macrostomum lignano</name>
    <dbReference type="NCBI Taxonomy" id="282301"/>
    <lineage>
        <taxon>Eukaryota</taxon>
        <taxon>Metazoa</taxon>
        <taxon>Spiralia</taxon>
        <taxon>Lophotrochozoa</taxon>
        <taxon>Platyhelminthes</taxon>
        <taxon>Rhabditophora</taxon>
        <taxon>Macrostomorpha</taxon>
        <taxon>Macrostomida</taxon>
        <taxon>Macrostomidae</taxon>
        <taxon>Macrostomum</taxon>
    </lineage>
</organism>
<comment type="subcellular location">
    <subcellularLocation>
        <location evidence="1 5">Membrane</location>
        <topology evidence="1 5">Multi-pass membrane protein</topology>
    </subcellularLocation>
</comment>
<dbReference type="Proteomes" id="UP000215902">
    <property type="component" value="Unassembled WGS sequence"/>
</dbReference>
<dbReference type="AlphaFoldDB" id="A0A267EQ71"/>
<feature type="transmembrane region" description="Helical" evidence="5">
    <location>
        <begin position="74"/>
        <end position="91"/>
    </location>
</feature>
<sequence>ASKKPQIRLPALQPLSQFAPLQDGAARFHLPDLIAERRRCLQRVRHNLLLYQTNYLLCLVVSCLLMVFCRPIEVLLGFAGIVGVALLCLWLRRNWLRMRLLLLDTGGHRQVTANAQTLAALPLAGSCAVLLACLIKPILSVAASSIVLVLLCLLHALLLRRRRHIVTVAKAVAKQAKATVTPMDIALSYLDNLWRSGDAAVIDRRHSAGM</sequence>
<keyword evidence="2 5" id="KW-0812">Transmembrane</keyword>
<feature type="non-terminal residue" evidence="6">
    <location>
        <position position="1"/>
    </location>
</feature>
<dbReference type="GO" id="GO:0016020">
    <property type="term" value="C:membrane"/>
    <property type="evidence" value="ECO:0007669"/>
    <property type="project" value="UniProtKB-SubCell"/>
</dbReference>
<evidence type="ECO:0000313" key="6">
    <source>
        <dbReference type="EMBL" id="PAA63606.1"/>
    </source>
</evidence>
<keyword evidence="3 5" id="KW-1133">Transmembrane helix</keyword>
<feature type="transmembrane region" description="Helical" evidence="5">
    <location>
        <begin position="111"/>
        <end position="132"/>
    </location>
</feature>
<evidence type="ECO:0000256" key="5">
    <source>
        <dbReference type="RuleBase" id="RU363107"/>
    </source>
</evidence>
<evidence type="ECO:0000256" key="2">
    <source>
        <dbReference type="ARBA" id="ARBA00022692"/>
    </source>
</evidence>
<dbReference type="STRING" id="282301.A0A267EQ71"/>
<comment type="similarity">
    <text evidence="5">Belongs to the PRA1 family.</text>
</comment>
<accession>A0A267EQ71</accession>
<evidence type="ECO:0000313" key="7">
    <source>
        <dbReference type="Proteomes" id="UP000215902"/>
    </source>
</evidence>
<proteinExistence type="inferred from homology"/>
<comment type="caution">
    <text evidence="6">The sequence shown here is derived from an EMBL/GenBank/DDBJ whole genome shotgun (WGS) entry which is preliminary data.</text>
</comment>
<evidence type="ECO:0000256" key="1">
    <source>
        <dbReference type="ARBA" id="ARBA00004141"/>
    </source>
</evidence>
<feature type="transmembrane region" description="Helical" evidence="5">
    <location>
        <begin position="48"/>
        <end position="68"/>
    </location>
</feature>
<reference evidence="6 7" key="1">
    <citation type="submission" date="2017-06" db="EMBL/GenBank/DDBJ databases">
        <title>A platform for efficient transgenesis in Macrostomum lignano, a flatworm model organism for stem cell research.</title>
        <authorList>
            <person name="Berezikov E."/>
        </authorList>
    </citation>
    <scope>NUCLEOTIDE SEQUENCE [LARGE SCALE GENOMIC DNA]</scope>
    <source>
        <strain evidence="6">DV1</strain>
        <tissue evidence="6">Whole organism</tissue>
    </source>
</reference>
<keyword evidence="7" id="KW-1185">Reference proteome</keyword>
<dbReference type="EMBL" id="NIVC01001829">
    <property type="protein sequence ID" value="PAA63606.1"/>
    <property type="molecule type" value="Genomic_DNA"/>
</dbReference>
<name>A0A267EQ71_9PLAT</name>
<dbReference type="Pfam" id="PF03208">
    <property type="entry name" value="PRA1"/>
    <property type="match status" value="1"/>
</dbReference>
<gene>
    <name evidence="6" type="ORF">BOX15_Mlig025373g1</name>
</gene>
<dbReference type="InterPro" id="IPR004895">
    <property type="entry name" value="Prenylated_rab_accept_PRA1"/>
</dbReference>
<evidence type="ECO:0000256" key="4">
    <source>
        <dbReference type="ARBA" id="ARBA00023136"/>
    </source>
</evidence>
<feature type="transmembrane region" description="Helical" evidence="5">
    <location>
        <begin position="138"/>
        <end position="159"/>
    </location>
</feature>
<evidence type="ECO:0000256" key="3">
    <source>
        <dbReference type="ARBA" id="ARBA00022989"/>
    </source>
</evidence>